<organism evidence="10 11">
    <name type="scientific">Catenibacillus scindens</name>
    <dbReference type="NCBI Taxonomy" id="673271"/>
    <lineage>
        <taxon>Bacteria</taxon>
        <taxon>Bacillati</taxon>
        <taxon>Bacillota</taxon>
        <taxon>Clostridia</taxon>
        <taxon>Lachnospirales</taxon>
        <taxon>Lachnospiraceae</taxon>
        <taxon>Catenibacillus</taxon>
    </lineage>
</organism>
<dbReference type="PANTHER" id="PTHR37299:SF3">
    <property type="entry name" value="STAGE 0 SPORULATION PROTEIN A HOMOLOG"/>
    <property type="match status" value="1"/>
</dbReference>
<dbReference type="EMBL" id="JACHFW010000001">
    <property type="protein sequence ID" value="MBB5263307.1"/>
    <property type="molecule type" value="Genomic_DNA"/>
</dbReference>
<keyword evidence="7" id="KW-0597">Phosphoprotein</keyword>
<proteinExistence type="predicted"/>
<name>A0A7W8H8W0_9FIRM</name>
<dbReference type="SMART" id="SM00448">
    <property type="entry name" value="REC"/>
    <property type="match status" value="1"/>
</dbReference>
<dbReference type="PANTHER" id="PTHR37299">
    <property type="entry name" value="TRANSCRIPTIONAL REGULATOR-RELATED"/>
    <property type="match status" value="1"/>
</dbReference>
<dbReference type="PROSITE" id="PS50110">
    <property type="entry name" value="RESPONSE_REGULATORY"/>
    <property type="match status" value="1"/>
</dbReference>
<sequence length="250" mass="28925">MLNIYICEDNPRELAMIKEKAENFIAFEELDIQLAAASPDPDEILKKVRDSTGCGLYFLDIDLKNENTNGFLLAQNIRKIEPRCFIVFITSHIELSYLTYQYKVEALDFIIKDRPEAVKNKIHECILNAYEKYTGGWDTYKNVYQLATPGKRKITVYYNDILSFETSPINHKIQLKALHRVIEFSGNLSDIEKELNENFLRCHRSAIVNIRHITDVDYTRCVITLSDGTTCPLSTRKKGVLKKMLKNFNS</sequence>
<gene>
    <name evidence="10" type="ORF">HNP82_000401</name>
</gene>
<dbReference type="SMART" id="SM00850">
    <property type="entry name" value="LytTR"/>
    <property type="match status" value="1"/>
</dbReference>
<evidence type="ECO:0000313" key="10">
    <source>
        <dbReference type="EMBL" id="MBB5263307.1"/>
    </source>
</evidence>
<feature type="domain" description="HTH LytTR-type" evidence="9">
    <location>
        <begin position="150"/>
        <end position="247"/>
    </location>
</feature>
<accession>A0A7W8H8W0</accession>
<evidence type="ECO:0000259" key="8">
    <source>
        <dbReference type="PROSITE" id="PS50110"/>
    </source>
</evidence>
<evidence type="ECO:0000259" key="9">
    <source>
        <dbReference type="PROSITE" id="PS50930"/>
    </source>
</evidence>
<comment type="function">
    <text evidence="5">May play the central regulatory role in sporulation. It may be an element of the effector pathway responsible for the activation of sporulation genes in response to nutritional stress. Spo0A may act in concert with spo0H (a sigma factor) to control the expression of some genes that are critical to the sporulation process.</text>
</comment>
<dbReference type="InterPro" id="IPR001789">
    <property type="entry name" value="Sig_transdc_resp-reg_receiver"/>
</dbReference>
<dbReference type="SUPFAM" id="SSF52172">
    <property type="entry name" value="CheY-like"/>
    <property type="match status" value="1"/>
</dbReference>
<evidence type="ECO:0000256" key="1">
    <source>
        <dbReference type="ARBA" id="ARBA00018672"/>
    </source>
</evidence>
<evidence type="ECO:0000256" key="3">
    <source>
        <dbReference type="ARBA" id="ARBA00023012"/>
    </source>
</evidence>
<dbReference type="InterPro" id="IPR007492">
    <property type="entry name" value="LytTR_DNA-bd_dom"/>
</dbReference>
<feature type="modified residue" description="4-aspartylphosphate" evidence="7">
    <location>
        <position position="60"/>
    </location>
</feature>
<feature type="domain" description="Response regulatory" evidence="8">
    <location>
        <begin position="3"/>
        <end position="127"/>
    </location>
</feature>
<dbReference type="Gene3D" id="2.40.50.1020">
    <property type="entry name" value="LytTr DNA-binding domain"/>
    <property type="match status" value="1"/>
</dbReference>
<dbReference type="RefSeq" id="WP_183770898.1">
    <property type="nucleotide sequence ID" value="NZ_JACHFW010000001.1"/>
</dbReference>
<dbReference type="InterPro" id="IPR046947">
    <property type="entry name" value="LytR-like"/>
</dbReference>
<evidence type="ECO:0000313" key="11">
    <source>
        <dbReference type="Proteomes" id="UP000543642"/>
    </source>
</evidence>
<evidence type="ECO:0000256" key="2">
    <source>
        <dbReference type="ARBA" id="ARBA00022490"/>
    </source>
</evidence>
<keyword evidence="2" id="KW-0963">Cytoplasm</keyword>
<reference evidence="10 11" key="1">
    <citation type="submission" date="2020-08" db="EMBL/GenBank/DDBJ databases">
        <title>Genomic Encyclopedia of Type Strains, Phase IV (KMG-IV): sequencing the most valuable type-strain genomes for metagenomic binning, comparative biology and taxonomic classification.</title>
        <authorList>
            <person name="Goeker M."/>
        </authorList>
    </citation>
    <scope>NUCLEOTIDE SEQUENCE [LARGE SCALE GENOMIC DNA]</scope>
    <source>
        <strain evidence="10 11">DSM 106146</strain>
    </source>
</reference>
<evidence type="ECO:0000256" key="6">
    <source>
        <dbReference type="ARBA" id="ARBA00037164"/>
    </source>
</evidence>
<dbReference type="GO" id="GO:0000156">
    <property type="term" value="F:phosphorelay response regulator activity"/>
    <property type="evidence" value="ECO:0007669"/>
    <property type="project" value="InterPro"/>
</dbReference>
<dbReference type="Proteomes" id="UP000543642">
    <property type="component" value="Unassembled WGS sequence"/>
</dbReference>
<dbReference type="AlphaFoldDB" id="A0A7W8H8W0"/>
<dbReference type="PROSITE" id="PS50930">
    <property type="entry name" value="HTH_LYTTR"/>
    <property type="match status" value="1"/>
</dbReference>
<dbReference type="GO" id="GO:0003677">
    <property type="term" value="F:DNA binding"/>
    <property type="evidence" value="ECO:0007669"/>
    <property type="project" value="InterPro"/>
</dbReference>
<dbReference type="Gene3D" id="3.40.50.2300">
    <property type="match status" value="1"/>
</dbReference>
<keyword evidence="4" id="KW-0010">Activator</keyword>
<comment type="function">
    <text evidence="6">Required for high-level post-exponential phase expression of a series of secreted proteins.</text>
</comment>
<keyword evidence="3" id="KW-0902">Two-component regulatory system</keyword>
<protein>
    <recommendedName>
        <fullName evidence="1">Stage 0 sporulation protein A homolog</fullName>
    </recommendedName>
</protein>
<dbReference type="CDD" id="cd17533">
    <property type="entry name" value="REC_LytTR_AgrA-like"/>
    <property type="match status" value="1"/>
</dbReference>
<dbReference type="InterPro" id="IPR011006">
    <property type="entry name" value="CheY-like_superfamily"/>
</dbReference>
<evidence type="ECO:0000256" key="5">
    <source>
        <dbReference type="ARBA" id="ARBA00024867"/>
    </source>
</evidence>
<comment type="caution">
    <text evidence="10">The sequence shown here is derived from an EMBL/GenBank/DDBJ whole genome shotgun (WGS) entry which is preliminary data.</text>
</comment>
<keyword evidence="11" id="KW-1185">Reference proteome</keyword>
<evidence type="ECO:0000256" key="4">
    <source>
        <dbReference type="ARBA" id="ARBA00023159"/>
    </source>
</evidence>
<dbReference type="Pfam" id="PF00072">
    <property type="entry name" value="Response_reg"/>
    <property type="match status" value="1"/>
</dbReference>
<evidence type="ECO:0000256" key="7">
    <source>
        <dbReference type="PROSITE-ProRule" id="PRU00169"/>
    </source>
</evidence>
<dbReference type="Pfam" id="PF04397">
    <property type="entry name" value="LytTR"/>
    <property type="match status" value="1"/>
</dbReference>